<dbReference type="Gramene" id="PRQ22249">
    <property type="protein sequence ID" value="PRQ22249"/>
    <property type="gene ID" value="RchiOBHm_Chr6g0248211"/>
</dbReference>
<dbReference type="STRING" id="74649.A0A2P6PJZ5"/>
<gene>
    <name evidence="1" type="ORF">RchiOBHm_Chr6g0248211</name>
</gene>
<dbReference type="Gene3D" id="2.60.300.12">
    <property type="entry name" value="HesB-like domain"/>
    <property type="match status" value="1"/>
</dbReference>
<dbReference type="PANTHER" id="PTHR47265">
    <property type="entry name" value="IRON-SULFUR ASSEMBLY PROTEIN ISCA, CHLOROPLASTIC"/>
    <property type="match status" value="1"/>
</dbReference>
<dbReference type="GO" id="GO:0030674">
    <property type="term" value="F:protein-macromolecule adaptor activity"/>
    <property type="evidence" value="ECO:0007669"/>
    <property type="project" value="TreeGrafter"/>
</dbReference>
<organism evidence="1 2">
    <name type="scientific">Rosa chinensis</name>
    <name type="common">China rose</name>
    <dbReference type="NCBI Taxonomy" id="74649"/>
    <lineage>
        <taxon>Eukaryota</taxon>
        <taxon>Viridiplantae</taxon>
        <taxon>Streptophyta</taxon>
        <taxon>Embryophyta</taxon>
        <taxon>Tracheophyta</taxon>
        <taxon>Spermatophyta</taxon>
        <taxon>Magnoliopsida</taxon>
        <taxon>eudicotyledons</taxon>
        <taxon>Gunneridae</taxon>
        <taxon>Pentapetalae</taxon>
        <taxon>rosids</taxon>
        <taxon>fabids</taxon>
        <taxon>Rosales</taxon>
        <taxon>Rosaceae</taxon>
        <taxon>Rosoideae</taxon>
        <taxon>Rosoideae incertae sedis</taxon>
        <taxon>Rosa</taxon>
    </lineage>
</organism>
<name>A0A2P6PJZ5_ROSCH</name>
<dbReference type="EMBL" id="PDCK01000044">
    <property type="protein sequence ID" value="PRQ22249.1"/>
    <property type="molecule type" value="Genomic_DNA"/>
</dbReference>
<dbReference type="GO" id="GO:0016226">
    <property type="term" value="P:iron-sulfur cluster assembly"/>
    <property type="evidence" value="ECO:0007669"/>
    <property type="project" value="InterPro"/>
</dbReference>
<dbReference type="Proteomes" id="UP000238479">
    <property type="component" value="Chromosome 6"/>
</dbReference>
<dbReference type="InterPro" id="IPR031108">
    <property type="entry name" value="IscA_plant_cyanobact"/>
</dbReference>
<comment type="caution">
    <text evidence="1">The sequence shown here is derived from an EMBL/GenBank/DDBJ whole genome shotgun (WGS) entry which is preliminary data.</text>
</comment>
<reference evidence="1 2" key="1">
    <citation type="journal article" date="2018" name="Nat. Genet.">
        <title>The Rosa genome provides new insights in the design of modern roses.</title>
        <authorList>
            <person name="Bendahmane M."/>
        </authorList>
    </citation>
    <scope>NUCLEOTIDE SEQUENCE [LARGE SCALE GENOMIC DNA]</scope>
    <source>
        <strain evidence="2">cv. Old Blush</strain>
    </source>
</reference>
<sequence length="102" mass="11225">MACSMLIPICVSAASTSDDIAPAISLTENASKHFNKMRSKHNEDLCLGIGVKQGGYSGMLYTMDFYSKENARPDDSTIEYNGFKIGQPSYFHSLSQVSLDYL</sequence>
<evidence type="ECO:0000313" key="1">
    <source>
        <dbReference type="EMBL" id="PRQ22249.1"/>
    </source>
</evidence>
<dbReference type="SUPFAM" id="SSF89360">
    <property type="entry name" value="HesB-like domain"/>
    <property type="match status" value="1"/>
</dbReference>
<dbReference type="GO" id="GO:0051536">
    <property type="term" value="F:iron-sulfur cluster binding"/>
    <property type="evidence" value="ECO:0007669"/>
    <property type="project" value="InterPro"/>
</dbReference>
<keyword evidence="2" id="KW-1185">Reference proteome</keyword>
<dbReference type="PANTHER" id="PTHR47265:SF1">
    <property type="entry name" value="IRON-SULFUR ASSEMBLY PROTEIN ISCA, CHLOROPLASTIC"/>
    <property type="match status" value="1"/>
</dbReference>
<dbReference type="GO" id="GO:0009570">
    <property type="term" value="C:chloroplast stroma"/>
    <property type="evidence" value="ECO:0007669"/>
    <property type="project" value="TreeGrafter"/>
</dbReference>
<evidence type="ECO:0000313" key="2">
    <source>
        <dbReference type="Proteomes" id="UP000238479"/>
    </source>
</evidence>
<dbReference type="InterPro" id="IPR035903">
    <property type="entry name" value="HesB-like_dom_sf"/>
</dbReference>
<accession>A0A2P6PJZ5</accession>
<proteinExistence type="predicted"/>
<dbReference type="AlphaFoldDB" id="A0A2P6PJZ5"/>
<protein>
    <submittedName>
        <fullName evidence="1">Putative FeS cluster biogenesis</fullName>
    </submittedName>
</protein>